<feature type="domain" description="Superoxide dismutase copper/zinc binding" evidence="3">
    <location>
        <begin position="41"/>
        <end position="171"/>
    </location>
</feature>
<dbReference type="InterPro" id="IPR024134">
    <property type="entry name" value="SOD_Cu/Zn_/chaperone"/>
</dbReference>
<comment type="similarity">
    <text evidence="1">Belongs to the Cu-Zn superoxide dismutase family.</text>
</comment>
<dbReference type="Proteomes" id="UP000182347">
    <property type="component" value="Unassembled WGS sequence"/>
</dbReference>
<evidence type="ECO:0000259" key="3">
    <source>
        <dbReference type="Pfam" id="PF00080"/>
    </source>
</evidence>
<dbReference type="Pfam" id="PF00080">
    <property type="entry name" value="Sod_Cu"/>
    <property type="match status" value="1"/>
</dbReference>
<dbReference type="EMBL" id="FNHF01000002">
    <property type="protein sequence ID" value="SDM13204.1"/>
    <property type="molecule type" value="Genomic_DNA"/>
</dbReference>
<sequence>MVRLLIKAALSVPLIFMVGCQENIRSPLKVDMLNGDGDSMGTAELSEQSDGVQVKLSLEGLEPGLHGIHVHEFPKCEGPDFTSAGSHLNPEGNEHGLMHPEGSHLGDLPNVEVAEDGVAEAELMLSGATLTDGKNSLLKEDGTSLVLHEGQDDGVSQPAGESGARIACGKIQAQDSASKQSPTDPTEDNQEKEKE</sequence>
<evidence type="ECO:0000313" key="4">
    <source>
        <dbReference type="EMBL" id="SDM13204.1"/>
    </source>
</evidence>
<dbReference type="STRING" id="482461.SAMN05216244_1615"/>
<accession>A0A1G9QQC5</accession>
<dbReference type="CDD" id="cd00305">
    <property type="entry name" value="Cu-Zn_Superoxide_Dismutase"/>
    <property type="match status" value="1"/>
</dbReference>
<evidence type="ECO:0000256" key="2">
    <source>
        <dbReference type="SAM" id="MobiDB-lite"/>
    </source>
</evidence>
<organism evidence="4 5">
    <name type="scientific">Sediminibacillus halophilus</name>
    <dbReference type="NCBI Taxonomy" id="482461"/>
    <lineage>
        <taxon>Bacteria</taxon>
        <taxon>Bacillati</taxon>
        <taxon>Bacillota</taxon>
        <taxon>Bacilli</taxon>
        <taxon>Bacillales</taxon>
        <taxon>Bacillaceae</taxon>
        <taxon>Sediminibacillus</taxon>
    </lineage>
</organism>
<dbReference type="RefSeq" id="WP_425440892.1">
    <property type="nucleotide sequence ID" value="NZ_FNHF01000002.1"/>
</dbReference>
<dbReference type="PANTHER" id="PTHR10003">
    <property type="entry name" value="SUPEROXIDE DISMUTASE CU-ZN -RELATED"/>
    <property type="match status" value="1"/>
</dbReference>
<dbReference type="GO" id="GO:0005507">
    <property type="term" value="F:copper ion binding"/>
    <property type="evidence" value="ECO:0007669"/>
    <property type="project" value="InterPro"/>
</dbReference>
<reference evidence="5" key="1">
    <citation type="submission" date="2016-10" db="EMBL/GenBank/DDBJ databases">
        <authorList>
            <person name="Varghese N."/>
            <person name="Submissions S."/>
        </authorList>
    </citation>
    <scope>NUCLEOTIDE SEQUENCE [LARGE SCALE GENOMIC DNA]</scope>
    <source>
        <strain evidence="5">CGMCC 1.6199</strain>
    </source>
</reference>
<dbReference type="AlphaFoldDB" id="A0A1G9QQC5"/>
<proteinExistence type="inferred from homology"/>
<dbReference type="InterPro" id="IPR001424">
    <property type="entry name" value="SOD_Cu_Zn_dom"/>
</dbReference>
<evidence type="ECO:0000256" key="1">
    <source>
        <dbReference type="ARBA" id="ARBA00010457"/>
    </source>
</evidence>
<evidence type="ECO:0000313" key="5">
    <source>
        <dbReference type="Proteomes" id="UP000182347"/>
    </source>
</evidence>
<gene>
    <name evidence="4" type="ORF">SAMN05216244_1615</name>
</gene>
<dbReference type="SUPFAM" id="SSF49329">
    <property type="entry name" value="Cu,Zn superoxide dismutase-like"/>
    <property type="match status" value="1"/>
</dbReference>
<dbReference type="InterPro" id="IPR036423">
    <property type="entry name" value="SOD-like_Cu/Zn_dom_sf"/>
</dbReference>
<dbReference type="GO" id="GO:0006801">
    <property type="term" value="P:superoxide metabolic process"/>
    <property type="evidence" value="ECO:0007669"/>
    <property type="project" value="InterPro"/>
</dbReference>
<dbReference type="PROSITE" id="PS51257">
    <property type="entry name" value="PROKAR_LIPOPROTEIN"/>
    <property type="match status" value="1"/>
</dbReference>
<keyword evidence="5" id="KW-1185">Reference proteome</keyword>
<protein>
    <submittedName>
        <fullName evidence="4">Superoxide dismutase, Cu-Zn family</fullName>
    </submittedName>
</protein>
<dbReference type="Gene3D" id="2.60.40.200">
    <property type="entry name" value="Superoxide dismutase, copper/zinc binding domain"/>
    <property type="match status" value="1"/>
</dbReference>
<feature type="compositionally biased region" description="Polar residues" evidence="2">
    <location>
        <begin position="173"/>
        <end position="184"/>
    </location>
</feature>
<name>A0A1G9QQC5_9BACI</name>
<feature type="region of interest" description="Disordered" evidence="2">
    <location>
        <begin position="148"/>
        <end position="195"/>
    </location>
</feature>